<dbReference type="Proteomes" id="UP000240535">
    <property type="component" value="Unassembled WGS sequence"/>
</dbReference>
<feature type="transmembrane region" description="Helical" evidence="1">
    <location>
        <begin position="36"/>
        <end position="65"/>
    </location>
</feature>
<comment type="caution">
    <text evidence="2">The sequence shown here is derived from an EMBL/GenBank/DDBJ whole genome shotgun (WGS) entry which is preliminary data.</text>
</comment>
<dbReference type="AlphaFoldDB" id="A0A2P8R052"/>
<feature type="transmembrane region" description="Helical" evidence="1">
    <location>
        <begin position="77"/>
        <end position="100"/>
    </location>
</feature>
<evidence type="ECO:0000256" key="1">
    <source>
        <dbReference type="SAM" id="Phobius"/>
    </source>
</evidence>
<feature type="transmembrane region" description="Helical" evidence="1">
    <location>
        <begin position="112"/>
        <end position="131"/>
    </location>
</feature>
<protein>
    <submittedName>
        <fullName evidence="2">Uncharacterized protein</fullName>
    </submittedName>
</protein>
<dbReference type="OrthoDB" id="5359036at2"/>
<organism evidence="2 3">
    <name type="scientific">Campylobacter blaseri</name>
    <dbReference type="NCBI Taxonomy" id="2042961"/>
    <lineage>
        <taxon>Bacteria</taxon>
        <taxon>Pseudomonadati</taxon>
        <taxon>Campylobacterota</taxon>
        <taxon>Epsilonproteobacteria</taxon>
        <taxon>Campylobacterales</taxon>
        <taxon>Campylobacteraceae</taxon>
        <taxon>Campylobacter</taxon>
    </lineage>
</organism>
<evidence type="ECO:0000313" key="2">
    <source>
        <dbReference type="EMBL" id="PSM51868.1"/>
    </source>
</evidence>
<keyword evidence="1" id="KW-0472">Membrane</keyword>
<gene>
    <name evidence="2" type="ORF">CQ405_06780</name>
</gene>
<proteinExistence type="predicted"/>
<reference evidence="3" key="1">
    <citation type="submission" date="2017-10" db="EMBL/GenBank/DDBJ databases">
        <title>Campylobacter species from seals.</title>
        <authorList>
            <person name="Gilbert M.J."/>
            <person name="Zomer A.L."/>
            <person name="Timmerman A.J."/>
            <person name="Duim B."/>
            <person name="Wagenaar J.A."/>
        </authorList>
    </citation>
    <scope>NUCLEOTIDE SEQUENCE [LARGE SCALE GENOMIC DNA]</scope>
    <source>
        <strain evidence="3">17S00004-5</strain>
    </source>
</reference>
<accession>A0A2P8R052</accession>
<dbReference type="EMBL" id="PDHH01000005">
    <property type="protein sequence ID" value="PSM51868.1"/>
    <property type="molecule type" value="Genomic_DNA"/>
</dbReference>
<keyword evidence="1" id="KW-0812">Transmembrane</keyword>
<sequence length="132" mass="15806">MAFPPLIGFFFTYTVILNYEKIKNYKDYNSEWYQSIFFILIAEILHGFEVFSTAIFFSIFYYFIFTWLLLKVKFRNLFLVILVIIGYLGSFMASNLVLHIKDESFLPIGYEYIFYILIESVFVLLVFKGRII</sequence>
<keyword evidence="3" id="KW-1185">Reference proteome</keyword>
<keyword evidence="1" id="KW-1133">Transmembrane helix</keyword>
<evidence type="ECO:0000313" key="3">
    <source>
        <dbReference type="Proteomes" id="UP000240535"/>
    </source>
</evidence>
<name>A0A2P8R052_9BACT</name>